<comment type="pathway">
    <text evidence="3">Carbohydrate degradation.</text>
</comment>
<dbReference type="NCBIfam" id="NF003242">
    <property type="entry name" value="PRK04200.1"/>
    <property type="match status" value="1"/>
</dbReference>
<comment type="function">
    <text evidence="2">Catalyzes the interconversion of 2-phosphoglycerate and 3-phosphoglycerate.</text>
</comment>
<dbReference type="InterPro" id="IPR004456">
    <property type="entry name" value="Pglycerate_mutase_ApgM"/>
</dbReference>
<accession>A0ABN6M7M9</accession>
<dbReference type="Pfam" id="PF10143">
    <property type="entry name" value="PhosphMutase"/>
    <property type="match status" value="1"/>
</dbReference>
<comment type="catalytic activity">
    <reaction evidence="1">
        <text>(2R)-2-phosphoglycerate = (2R)-3-phosphoglycerate</text>
        <dbReference type="Rhea" id="RHEA:15901"/>
        <dbReference type="ChEBI" id="CHEBI:58272"/>
        <dbReference type="ChEBI" id="CHEBI:58289"/>
        <dbReference type="EC" id="5.4.2.12"/>
    </reaction>
</comment>
<dbReference type="PANTHER" id="PTHR31209">
    <property type="entry name" value="COFACTOR-INDEPENDENT PHOSPHOGLYCERATE MUTASE"/>
    <property type="match status" value="1"/>
</dbReference>
<dbReference type="PANTHER" id="PTHR31209:SF4">
    <property type="entry name" value="2,3-BISPHOSPHOGLYCERATE-INDEPENDENT PHOSPHOGLYCERATE MUTASE"/>
    <property type="match status" value="1"/>
</dbReference>
<keyword evidence="6" id="KW-0413">Isomerase</keyword>
<dbReference type="RefSeq" id="WP_284152170.1">
    <property type="nucleotide sequence ID" value="NZ_AP025516.1"/>
</dbReference>
<name>A0ABN6M7M9_9BACT</name>
<comment type="similarity">
    <text evidence="4">Belongs to the BPG-independent phosphoglycerate mutase family. A-PGAM subfamily.</text>
</comment>
<keyword evidence="5" id="KW-0324">Glycolysis</keyword>
<sequence>MKYLILVGDGMGDRPIAELGGRTPLQAAATPAMDALSRRGTPLRVATVPDGFHPGSDVANMSLLGYDPARYYTGRAPLEAASMGITLAEDEIAFRCNLVTTTAGPDHTRAMVDFSAGHISNDEAAQLIEALQQACGNEHFRFHAGISYRHLLVVKEAIALPTTVPPHDYIGKDVSDAWQAYLAIPAWDQLVRTAETILADHPVNRRRKADGKHRATAIWPWGMGKTPTMPTLRERFNITGTMISAVDLLNGLGVCAGLTITRVPGATGYIDTNYEGKAQAALTALEQQDFVFVHLEAPDEAGHQGRLDHKLQAIEDFDAKIVAPIVATLRQRGEPFRVIVTMDHFTPLAIQTHTADPVPAILYDSRETEPGSNRPFDEQLSAATGNPGDPLPLLPGHQMIELLLTKHP</sequence>
<dbReference type="Gene3D" id="3.40.720.10">
    <property type="entry name" value="Alkaline Phosphatase, subunit A"/>
    <property type="match status" value="2"/>
</dbReference>
<reference evidence="9 10" key="1">
    <citation type="submission" date="2022-01" db="EMBL/GenBank/DDBJ databases">
        <title>Desulfofustis limnae sp. nov., a novel mesophilic sulfate-reducing bacterium isolated from marsh soil.</title>
        <authorList>
            <person name="Watanabe M."/>
            <person name="Takahashi A."/>
            <person name="Kojima H."/>
            <person name="Fukui M."/>
        </authorList>
    </citation>
    <scope>NUCLEOTIDE SEQUENCE [LARGE SCALE GENOMIC DNA]</scope>
    <source>
        <strain evidence="9 10">PPLL</strain>
    </source>
</reference>
<evidence type="ECO:0000256" key="5">
    <source>
        <dbReference type="ARBA" id="ARBA00023152"/>
    </source>
</evidence>
<evidence type="ECO:0000256" key="2">
    <source>
        <dbReference type="ARBA" id="ARBA00002315"/>
    </source>
</evidence>
<evidence type="ECO:0000256" key="1">
    <source>
        <dbReference type="ARBA" id="ARBA00000370"/>
    </source>
</evidence>
<protein>
    <submittedName>
        <fullName evidence="9">2,3-bisphosphoglycerate-independent phosphoglycerate mutase</fullName>
    </submittedName>
</protein>
<dbReference type="Proteomes" id="UP000830055">
    <property type="component" value="Chromosome"/>
</dbReference>
<evidence type="ECO:0000313" key="9">
    <source>
        <dbReference type="EMBL" id="BDD88837.1"/>
    </source>
</evidence>
<dbReference type="EMBL" id="AP025516">
    <property type="protein sequence ID" value="BDD88837.1"/>
    <property type="molecule type" value="Genomic_DNA"/>
</dbReference>
<feature type="domain" description="Metalloenzyme" evidence="8">
    <location>
        <begin position="1"/>
        <end position="369"/>
    </location>
</feature>
<gene>
    <name evidence="9" type="primary">apgM</name>
    <name evidence="9" type="ORF">DPPLL_32020</name>
</gene>
<evidence type="ECO:0000256" key="4">
    <source>
        <dbReference type="ARBA" id="ARBA00005524"/>
    </source>
</evidence>
<keyword evidence="10" id="KW-1185">Reference proteome</keyword>
<dbReference type="SUPFAM" id="SSF53649">
    <property type="entry name" value="Alkaline phosphatase-like"/>
    <property type="match status" value="1"/>
</dbReference>
<dbReference type="NCBIfam" id="TIGR00306">
    <property type="entry name" value="apgM"/>
    <property type="match status" value="1"/>
</dbReference>
<evidence type="ECO:0000259" key="8">
    <source>
        <dbReference type="Pfam" id="PF01676"/>
    </source>
</evidence>
<evidence type="ECO:0000256" key="7">
    <source>
        <dbReference type="SAM" id="MobiDB-lite"/>
    </source>
</evidence>
<dbReference type="InterPro" id="IPR006124">
    <property type="entry name" value="Metalloenzyme"/>
</dbReference>
<dbReference type="Pfam" id="PF01676">
    <property type="entry name" value="Metalloenzyme"/>
    <property type="match status" value="1"/>
</dbReference>
<organism evidence="9 10">
    <name type="scientific">Desulfofustis limnaeus</name>
    <dbReference type="NCBI Taxonomy" id="2740163"/>
    <lineage>
        <taxon>Bacteria</taxon>
        <taxon>Pseudomonadati</taxon>
        <taxon>Thermodesulfobacteriota</taxon>
        <taxon>Desulfobulbia</taxon>
        <taxon>Desulfobulbales</taxon>
        <taxon>Desulfocapsaceae</taxon>
        <taxon>Desulfofustis</taxon>
    </lineage>
</organism>
<evidence type="ECO:0000256" key="6">
    <source>
        <dbReference type="ARBA" id="ARBA00023235"/>
    </source>
</evidence>
<proteinExistence type="inferred from homology"/>
<dbReference type="NCBIfam" id="TIGR02535">
    <property type="entry name" value="hyp_Hser_kinase"/>
    <property type="match status" value="1"/>
</dbReference>
<dbReference type="InterPro" id="IPR023665">
    <property type="entry name" value="ApgAM_prokaryotes"/>
</dbReference>
<feature type="region of interest" description="Disordered" evidence="7">
    <location>
        <begin position="365"/>
        <end position="391"/>
    </location>
</feature>
<evidence type="ECO:0000256" key="3">
    <source>
        <dbReference type="ARBA" id="ARBA00004921"/>
    </source>
</evidence>
<dbReference type="CDD" id="cd16011">
    <property type="entry name" value="iPGM_like"/>
    <property type="match status" value="1"/>
</dbReference>
<dbReference type="PIRSF" id="PIRSF006392">
    <property type="entry name" value="IPGAM_arch"/>
    <property type="match status" value="1"/>
</dbReference>
<dbReference type="InterPro" id="IPR017850">
    <property type="entry name" value="Alkaline_phosphatase_core_sf"/>
</dbReference>
<evidence type="ECO:0000313" key="10">
    <source>
        <dbReference type="Proteomes" id="UP000830055"/>
    </source>
</evidence>